<feature type="compositionally biased region" description="Polar residues" evidence="7">
    <location>
        <begin position="322"/>
        <end position="331"/>
    </location>
</feature>
<protein>
    <recommendedName>
        <fullName evidence="6">Ubiquitin carboxyl-terminal hydrolase</fullName>
        <ecNumber evidence="6">3.4.19.12</ecNumber>
    </recommendedName>
</protein>
<name>A0ABN7UHA1_GIGMA</name>
<feature type="compositionally biased region" description="Low complexity" evidence="7">
    <location>
        <begin position="100"/>
        <end position="118"/>
    </location>
</feature>
<reference evidence="9 10" key="1">
    <citation type="submission" date="2021-06" db="EMBL/GenBank/DDBJ databases">
        <authorList>
            <person name="Kallberg Y."/>
            <person name="Tangrot J."/>
            <person name="Rosling A."/>
        </authorList>
    </citation>
    <scope>NUCLEOTIDE SEQUENCE [LARGE SCALE GENOMIC DNA]</scope>
    <source>
        <strain evidence="9 10">120-4 pot B 10/14</strain>
    </source>
</reference>
<dbReference type="InterPro" id="IPR018200">
    <property type="entry name" value="USP_CS"/>
</dbReference>
<dbReference type="SUPFAM" id="SSF54001">
    <property type="entry name" value="Cysteine proteinases"/>
    <property type="match status" value="1"/>
</dbReference>
<dbReference type="Proteomes" id="UP000789901">
    <property type="component" value="Unassembled WGS sequence"/>
</dbReference>
<evidence type="ECO:0000256" key="1">
    <source>
        <dbReference type="ARBA" id="ARBA00000707"/>
    </source>
</evidence>
<feature type="region of interest" description="Disordered" evidence="7">
    <location>
        <begin position="40"/>
        <end position="62"/>
    </location>
</feature>
<evidence type="ECO:0000259" key="8">
    <source>
        <dbReference type="PROSITE" id="PS50235"/>
    </source>
</evidence>
<dbReference type="InterPro" id="IPR038765">
    <property type="entry name" value="Papain-like_cys_pep_sf"/>
</dbReference>
<dbReference type="PANTHER" id="PTHR24006">
    <property type="entry name" value="UBIQUITIN CARBOXYL-TERMINAL HYDROLASE"/>
    <property type="match status" value="1"/>
</dbReference>
<accession>A0ABN7UHA1</accession>
<comment type="similarity">
    <text evidence="6">Belongs to the peptidase C19 family.</text>
</comment>
<feature type="compositionally biased region" description="Polar residues" evidence="7">
    <location>
        <begin position="119"/>
        <end position="156"/>
    </location>
</feature>
<dbReference type="PROSITE" id="PS50235">
    <property type="entry name" value="USP_3"/>
    <property type="match status" value="1"/>
</dbReference>
<dbReference type="InterPro" id="IPR050164">
    <property type="entry name" value="Peptidase_C19"/>
</dbReference>
<evidence type="ECO:0000256" key="6">
    <source>
        <dbReference type="RuleBase" id="RU366025"/>
    </source>
</evidence>
<keyword evidence="10" id="KW-1185">Reference proteome</keyword>
<dbReference type="InterPro" id="IPR028889">
    <property type="entry name" value="USP"/>
</dbReference>
<evidence type="ECO:0000256" key="5">
    <source>
        <dbReference type="ARBA" id="ARBA00022807"/>
    </source>
</evidence>
<keyword evidence="4 6" id="KW-0378">Hydrolase</keyword>
<feature type="compositionally biased region" description="Low complexity" evidence="7">
    <location>
        <begin position="260"/>
        <end position="284"/>
    </location>
</feature>
<keyword evidence="2 6" id="KW-0645">Protease</keyword>
<keyword evidence="5 6" id="KW-0788">Thiol protease</keyword>
<dbReference type="EC" id="3.4.19.12" evidence="6"/>
<organism evidence="9 10">
    <name type="scientific">Gigaspora margarita</name>
    <dbReference type="NCBI Taxonomy" id="4874"/>
    <lineage>
        <taxon>Eukaryota</taxon>
        <taxon>Fungi</taxon>
        <taxon>Fungi incertae sedis</taxon>
        <taxon>Mucoromycota</taxon>
        <taxon>Glomeromycotina</taxon>
        <taxon>Glomeromycetes</taxon>
        <taxon>Diversisporales</taxon>
        <taxon>Gigasporaceae</taxon>
        <taxon>Gigaspora</taxon>
    </lineage>
</organism>
<evidence type="ECO:0000256" key="4">
    <source>
        <dbReference type="ARBA" id="ARBA00022801"/>
    </source>
</evidence>
<comment type="caution">
    <text evidence="9">The sequence shown here is derived from an EMBL/GenBank/DDBJ whole genome shotgun (WGS) entry which is preliminary data.</text>
</comment>
<keyword evidence="3 6" id="KW-0833">Ubl conjugation pathway</keyword>
<feature type="region of interest" description="Disordered" evidence="7">
    <location>
        <begin position="100"/>
        <end position="194"/>
    </location>
</feature>
<dbReference type="Pfam" id="PF00443">
    <property type="entry name" value="UCH"/>
    <property type="match status" value="1"/>
</dbReference>
<sequence>MYSQKEYKPIYGSFTNREAIDAIITNTKILTPKKVPYTIGHPPLKRGGKRMASFKPQNCDTESQSIHYPEVSKIKNSSLMSQTSSTTTTIIPTASRSVDPVNTSITTPDLSTTTQSFTCNQSSNDSKNLIPSPTNILNIHHPSSSGKNLRTTSESTISDDKSTSLPSSENSITISPQKEGNVPKNISSFNDGRNMRMISPNKSMQNNALDVPSESNISKVHYSTDSNGFPTLANSGQPTSNCNHSTIQINGQAIDEPPQNSSSVTNNNVNSNVNVNTTTSGNSVLKNGISTQDAGNQQLAKSTSNGSSAKRWADLFNKSDEAPTTTSSNIPKPTIVKPPNSSSKQEKPATPLPNGKPVAGGLAGVLSSFELSLQRAAIQPRGLVNNGNMCFMNAILQTLSHCPPFYNLLARIKKEVTHSFKGKTPLVDSLVMFINEYRQTNDSETEDYVYDALRGLKRFDSMKGRQEDAEEFLGFLLDGLHEEFLTVFRPGGESQGARNKQLVNGNNDLVEKPGSNKDDGNENAWMEVGPKNKTSYTRTTDIEESPISRIFGGQLRSVLQCPGSMDSITLEPFQSLQLDIQPDDVKTVGDALKNLTNPEYVDDFYSAKKDLVRATKRLYIETLPPILTLHLKRFVYDNVGGTQKLSKHIGYSTTLSIQQELMAPSQRVGKVIEYQLFGVVYHHGKSATGGHYTADILRYDDEWLHVDDTTITQISAEEVAILENPTQPTDRIKMTTSESRNDILPV</sequence>
<feature type="domain" description="USP" evidence="8">
    <location>
        <begin position="381"/>
        <end position="732"/>
    </location>
</feature>
<feature type="compositionally biased region" description="Polar residues" evidence="7">
    <location>
        <begin position="163"/>
        <end position="191"/>
    </location>
</feature>
<evidence type="ECO:0000313" key="10">
    <source>
        <dbReference type="Proteomes" id="UP000789901"/>
    </source>
</evidence>
<comment type="catalytic activity">
    <reaction evidence="1 6">
        <text>Thiol-dependent hydrolysis of ester, thioester, amide, peptide and isopeptide bonds formed by the C-terminal Gly of ubiquitin (a 76-residue protein attached to proteins as an intracellular targeting signal).</text>
        <dbReference type="EC" id="3.4.19.12"/>
    </reaction>
</comment>
<dbReference type="PROSITE" id="PS00972">
    <property type="entry name" value="USP_1"/>
    <property type="match status" value="1"/>
</dbReference>
<evidence type="ECO:0000313" key="9">
    <source>
        <dbReference type="EMBL" id="CAG8575847.1"/>
    </source>
</evidence>
<evidence type="ECO:0000256" key="3">
    <source>
        <dbReference type="ARBA" id="ARBA00022786"/>
    </source>
</evidence>
<feature type="region of interest" description="Disordered" evidence="7">
    <location>
        <begin position="505"/>
        <end position="528"/>
    </location>
</feature>
<dbReference type="Gene3D" id="3.90.70.10">
    <property type="entry name" value="Cysteine proteinases"/>
    <property type="match status" value="1"/>
</dbReference>
<evidence type="ECO:0000256" key="7">
    <source>
        <dbReference type="SAM" id="MobiDB-lite"/>
    </source>
</evidence>
<dbReference type="PROSITE" id="PS00973">
    <property type="entry name" value="USP_2"/>
    <property type="match status" value="1"/>
</dbReference>
<proteinExistence type="inferred from homology"/>
<evidence type="ECO:0000256" key="2">
    <source>
        <dbReference type="ARBA" id="ARBA00022670"/>
    </source>
</evidence>
<feature type="compositionally biased region" description="Basic and acidic residues" evidence="7">
    <location>
        <begin position="509"/>
        <end position="520"/>
    </location>
</feature>
<dbReference type="PANTHER" id="PTHR24006:SF687">
    <property type="entry name" value="UBIQUITIN CARBOXYL-TERMINAL HYDROLASE 10"/>
    <property type="match status" value="1"/>
</dbReference>
<feature type="region of interest" description="Disordered" evidence="7">
    <location>
        <begin position="319"/>
        <end position="356"/>
    </location>
</feature>
<dbReference type="InterPro" id="IPR001394">
    <property type="entry name" value="Peptidase_C19_UCH"/>
</dbReference>
<dbReference type="EMBL" id="CAJVQB010002462">
    <property type="protein sequence ID" value="CAG8575847.1"/>
    <property type="molecule type" value="Genomic_DNA"/>
</dbReference>
<feature type="region of interest" description="Disordered" evidence="7">
    <location>
        <begin position="253"/>
        <end position="289"/>
    </location>
</feature>
<gene>
    <name evidence="9" type="ORF">GMARGA_LOCUS5713</name>
</gene>